<evidence type="ECO:0000259" key="3">
    <source>
        <dbReference type="PROSITE" id="PS50157"/>
    </source>
</evidence>
<dbReference type="EMBL" id="MU860372">
    <property type="protein sequence ID" value="KAK4234421.1"/>
    <property type="molecule type" value="Genomic_DNA"/>
</dbReference>
<protein>
    <recommendedName>
        <fullName evidence="3">C2H2-type domain-containing protein</fullName>
    </recommendedName>
</protein>
<feature type="compositionally biased region" description="Acidic residues" evidence="2">
    <location>
        <begin position="166"/>
        <end position="179"/>
    </location>
</feature>
<dbReference type="AlphaFoldDB" id="A0AAN7H4F9"/>
<dbReference type="Proteomes" id="UP001303760">
    <property type="component" value="Unassembled WGS sequence"/>
</dbReference>
<reference evidence="4" key="2">
    <citation type="submission" date="2023-05" db="EMBL/GenBank/DDBJ databases">
        <authorList>
            <consortium name="Lawrence Berkeley National Laboratory"/>
            <person name="Steindorff A."/>
            <person name="Hensen N."/>
            <person name="Bonometti L."/>
            <person name="Westerberg I."/>
            <person name="Brannstrom I.O."/>
            <person name="Guillou S."/>
            <person name="Cros-Aarteil S."/>
            <person name="Calhoun S."/>
            <person name="Haridas S."/>
            <person name="Kuo A."/>
            <person name="Mondo S."/>
            <person name="Pangilinan J."/>
            <person name="Riley R."/>
            <person name="Labutti K."/>
            <person name="Andreopoulos B."/>
            <person name="Lipzen A."/>
            <person name="Chen C."/>
            <person name="Yanf M."/>
            <person name="Daum C."/>
            <person name="Ng V."/>
            <person name="Clum A."/>
            <person name="Ohm R."/>
            <person name="Martin F."/>
            <person name="Silar P."/>
            <person name="Natvig D."/>
            <person name="Lalanne C."/>
            <person name="Gautier V."/>
            <person name="Ament-Velasquez S.L."/>
            <person name="Kruys A."/>
            <person name="Hutchinson M.I."/>
            <person name="Powell A.J."/>
            <person name="Barry K."/>
            <person name="Miller A.N."/>
            <person name="Grigoriev I.V."/>
            <person name="Debuchy R."/>
            <person name="Gladieux P."/>
            <person name="Thoren M.H."/>
            <person name="Johannesson H."/>
        </authorList>
    </citation>
    <scope>NUCLEOTIDE SEQUENCE</scope>
    <source>
        <strain evidence="4">CBS 532.94</strain>
    </source>
</reference>
<proteinExistence type="predicted"/>
<evidence type="ECO:0000313" key="5">
    <source>
        <dbReference type="Proteomes" id="UP001303760"/>
    </source>
</evidence>
<comment type="caution">
    <text evidence="4">The sequence shown here is derived from an EMBL/GenBank/DDBJ whole genome shotgun (WGS) entry which is preliminary data.</text>
</comment>
<sequence>MDPTTPTFQPGSPPPKPEPPAHSSVDAQRRTCRQCGESFKRGSQLMKHLRKTHWTDTTVTRTPEAVREQKPPAPSAQHTGQSQVHPFVLLSQRQQLLFVVHVVYMLCSIAVKLQEEEEKARELEREKHAQQSGRSWESPPPAERTLGPAMSTAQPAAHIYPRPPEQDSESEILDDDDEGGVPIYSPSSTWEPASSNERQSG</sequence>
<evidence type="ECO:0000256" key="1">
    <source>
        <dbReference type="PROSITE-ProRule" id="PRU00042"/>
    </source>
</evidence>
<keyword evidence="1" id="KW-0862">Zinc</keyword>
<dbReference type="InterPro" id="IPR013087">
    <property type="entry name" value="Znf_C2H2_type"/>
</dbReference>
<dbReference type="PROSITE" id="PS00028">
    <property type="entry name" value="ZINC_FINGER_C2H2_1"/>
    <property type="match status" value="1"/>
</dbReference>
<feature type="region of interest" description="Disordered" evidence="2">
    <location>
        <begin position="122"/>
        <end position="201"/>
    </location>
</feature>
<reference evidence="4" key="1">
    <citation type="journal article" date="2023" name="Mol. Phylogenet. Evol.">
        <title>Genome-scale phylogeny and comparative genomics of the fungal order Sordariales.</title>
        <authorList>
            <person name="Hensen N."/>
            <person name="Bonometti L."/>
            <person name="Westerberg I."/>
            <person name="Brannstrom I.O."/>
            <person name="Guillou S."/>
            <person name="Cros-Aarteil S."/>
            <person name="Calhoun S."/>
            <person name="Haridas S."/>
            <person name="Kuo A."/>
            <person name="Mondo S."/>
            <person name="Pangilinan J."/>
            <person name="Riley R."/>
            <person name="LaButti K."/>
            <person name="Andreopoulos B."/>
            <person name="Lipzen A."/>
            <person name="Chen C."/>
            <person name="Yan M."/>
            <person name="Daum C."/>
            <person name="Ng V."/>
            <person name="Clum A."/>
            <person name="Steindorff A."/>
            <person name="Ohm R.A."/>
            <person name="Martin F."/>
            <person name="Silar P."/>
            <person name="Natvig D.O."/>
            <person name="Lalanne C."/>
            <person name="Gautier V."/>
            <person name="Ament-Velasquez S.L."/>
            <person name="Kruys A."/>
            <person name="Hutchinson M.I."/>
            <person name="Powell A.J."/>
            <person name="Barry K."/>
            <person name="Miller A.N."/>
            <person name="Grigoriev I.V."/>
            <person name="Debuchy R."/>
            <person name="Gladieux P."/>
            <person name="Hiltunen Thoren M."/>
            <person name="Johannesson H."/>
        </authorList>
    </citation>
    <scope>NUCLEOTIDE SEQUENCE</scope>
    <source>
        <strain evidence="4">CBS 532.94</strain>
    </source>
</reference>
<feature type="compositionally biased region" description="Pro residues" evidence="2">
    <location>
        <begin position="11"/>
        <end position="20"/>
    </location>
</feature>
<dbReference type="GO" id="GO:0008270">
    <property type="term" value="F:zinc ion binding"/>
    <property type="evidence" value="ECO:0007669"/>
    <property type="project" value="UniProtKB-KW"/>
</dbReference>
<keyword evidence="5" id="KW-1185">Reference proteome</keyword>
<evidence type="ECO:0000313" key="4">
    <source>
        <dbReference type="EMBL" id="KAK4234421.1"/>
    </source>
</evidence>
<name>A0AAN7H4F9_9PEZI</name>
<feature type="domain" description="C2H2-type" evidence="3">
    <location>
        <begin position="30"/>
        <end position="58"/>
    </location>
</feature>
<evidence type="ECO:0000256" key="2">
    <source>
        <dbReference type="SAM" id="MobiDB-lite"/>
    </source>
</evidence>
<gene>
    <name evidence="4" type="ORF">C8A03DRAFT_18679</name>
</gene>
<feature type="compositionally biased region" description="Polar residues" evidence="2">
    <location>
        <begin position="185"/>
        <end position="201"/>
    </location>
</feature>
<accession>A0AAN7H4F9</accession>
<dbReference type="PROSITE" id="PS50157">
    <property type="entry name" value="ZINC_FINGER_C2H2_2"/>
    <property type="match status" value="1"/>
</dbReference>
<organism evidence="4 5">
    <name type="scientific">Achaetomium macrosporum</name>
    <dbReference type="NCBI Taxonomy" id="79813"/>
    <lineage>
        <taxon>Eukaryota</taxon>
        <taxon>Fungi</taxon>
        <taxon>Dikarya</taxon>
        <taxon>Ascomycota</taxon>
        <taxon>Pezizomycotina</taxon>
        <taxon>Sordariomycetes</taxon>
        <taxon>Sordariomycetidae</taxon>
        <taxon>Sordariales</taxon>
        <taxon>Chaetomiaceae</taxon>
        <taxon>Achaetomium</taxon>
    </lineage>
</organism>
<feature type="region of interest" description="Disordered" evidence="2">
    <location>
        <begin position="1"/>
        <end position="81"/>
    </location>
</feature>
<keyword evidence="1" id="KW-0863">Zinc-finger</keyword>
<keyword evidence="1" id="KW-0479">Metal-binding</keyword>